<feature type="compositionally biased region" description="Polar residues" evidence="1">
    <location>
        <begin position="625"/>
        <end position="634"/>
    </location>
</feature>
<accession>A0AAV0LQB6</accession>
<evidence type="ECO:0000313" key="2">
    <source>
        <dbReference type="EMBL" id="CAI0436752.1"/>
    </source>
</evidence>
<protein>
    <submittedName>
        <fullName evidence="2">Uncharacterized protein</fullName>
    </submittedName>
</protein>
<feature type="compositionally biased region" description="Basic and acidic residues" evidence="1">
    <location>
        <begin position="194"/>
        <end position="216"/>
    </location>
</feature>
<comment type="caution">
    <text evidence="2">The sequence shown here is derived from an EMBL/GenBank/DDBJ whole genome shotgun (WGS) entry which is preliminary data.</text>
</comment>
<evidence type="ECO:0000313" key="3">
    <source>
        <dbReference type="Proteomes" id="UP001154282"/>
    </source>
</evidence>
<reference evidence="2" key="1">
    <citation type="submission" date="2022-08" db="EMBL/GenBank/DDBJ databases">
        <authorList>
            <person name="Gutierrez-Valencia J."/>
        </authorList>
    </citation>
    <scope>NUCLEOTIDE SEQUENCE</scope>
</reference>
<feature type="compositionally biased region" description="Polar residues" evidence="1">
    <location>
        <begin position="247"/>
        <end position="256"/>
    </location>
</feature>
<gene>
    <name evidence="2" type="ORF">LITE_LOCUS25205</name>
</gene>
<feature type="region of interest" description="Disordered" evidence="1">
    <location>
        <begin position="419"/>
        <end position="544"/>
    </location>
</feature>
<organism evidence="2 3">
    <name type="scientific">Linum tenue</name>
    <dbReference type="NCBI Taxonomy" id="586396"/>
    <lineage>
        <taxon>Eukaryota</taxon>
        <taxon>Viridiplantae</taxon>
        <taxon>Streptophyta</taxon>
        <taxon>Embryophyta</taxon>
        <taxon>Tracheophyta</taxon>
        <taxon>Spermatophyta</taxon>
        <taxon>Magnoliopsida</taxon>
        <taxon>eudicotyledons</taxon>
        <taxon>Gunneridae</taxon>
        <taxon>Pentapetalae</taxon>
        <taxon>rosids</taxon>
        <taxon>fabids</taxon>
        <taxon>Malpighiales</taxon>
        <taxon>Linaceae</taxon>
        <taxon>Linum</taxon>
    </lineage>
</organism>
<dbReference type="EMBL" id="CAMGYJ010000006">
    <property type="protein sequence ID" value="CAI0436752.1"/>
    <property type="molecule type" value="Genomic_DNA"/>
</dbReference>
<feature type="region of interest" description="Disordered" evidence="1">
    <location>
        <begin position="592"/>
        <end position="634"/>
    </location>
</feature>
<feature type="region of interest" description="Disordered" evidence="1">
    <location>
        <begin position="162"/>
        <end position="257"/>
    </location>
</feature>
<feature type="region of interest" description="Disordered" evidence="1">
    <location>
        <begin position="1"/>
        <end position="21"/>
    </location>
</feature>
<evidence type="ECO:0000256" key="1">
    <source>
        <dbReference type="SAM" id="MobiDB-lite"/>
    </source>
</evidence>
<sequence length="849" mass="94479">MGVLETWRSSSGETFEVGREDDPHLSTDEIIRDRRFIRFDQYPFLAGPNAGMDDIDIDMLMEIPDTPDRASGRQINRVQLGRASGSSSVRNPDLMNIERFNQLDIRSRVAHENVHQGRTHLHPPRRPIIIDDLEQSGKHTTSRTNNSHPFEDASLFRRAARVDNSRPETRQPSGATRMDKGKDLCGKVPSKPPVSREKRTTMRSVDQSEHEYDHIFDMASPRGTSRSLPSQGRCKGQISIAGAPSRSPVSSRTIHNASKGKEKIDVGTFNGSCAALNRGKAIDLSSCSQHEVSTNLSTSHQNITPPRVTGRKRLVRNGCISPHNIANEAQRQIQRSISVETSQPQKVASSGPSDVDIKDIVTADNNFVEIMRVHNSTRNGHVRAASPAHNDYSSFLEMKRVPHSTRNERPPVACHASISSQASGDGVANKDGEVNRDGSLAGWRNTRNRDAMQRAPTGVSATGRINIPQVIGSKRLRKHGNHGESSSSTYDDPEILCLGSSQRSSRLQNREPDSSIRRNEISLETRTQNTQESGSVVADESQARTRQVEADEILARELQEQLYCEMPVYGTGEIDQSIAWDLALQQEENVFPGASTHNHPALRIGRGTQPRPQAQAPRNPPNRRGTQTRNPISRVSQLRNRFNRSTTAAPRRRTRIPVALFGERNLQFPPDMDLDMRLNILEAMEAAVGDLDYGASHLLNLQRDFNENDYEMLLALDDNNSQQGASVHQINSLPEYVLQVANEVCFVFYSFHSPTTLRETVQSVLKLPQLVKPFVIFHACINFTKIVLIHGLAETNHAQSANLPSHDRHDVDLSGAVFSLTHAGEYLFSGKVTMENMCSPPQPCETDLF</sequence>
<dbReference type="AlphaFoldDB" id="A0AAV0LQB6"/>
<keyword evidence="3" id="KW-1185">Reference proteome</keyword>
<name>A0AAV0LQB6_9ROSI</name>
<feature type="compositionally biased region" description="Basic and acidic residues" evidence="1">
    <location>
        <begin position="508"/>
        <end position="523"/>
    </location>
</feature>
<dbReference type="Proteomes" id="UP001154282">
    <property type="component" value="Unassembled WGS sequence"/>
</dbReference>
<proteinExistence type="predicted"/>
<feature type="compositionally biased region" description="Polar residues" evidence="1">
    <location>
        <begin position="524"/>
        <end position="534"/>
    </location>
</feature>